<evidence type="ECO:0000313" key="2">
    <source>
        <dbReference type="Proteomes" id="UP001321766"/>
    </source>
</evidence>
<dbReference type="InterPro" id="IPR014057">
    <property type="entry name" value="HI1420"/>
</dbReference>
<sequence>MTAVSEFRPEDYLQTEEEISDYLSAALEEANELANPRDGAAFFARALGTAARARKKVSDIAQDTQRTRQGVYKSLSAHGDPAFSTVLGAMHALGGQFEVTFPSQKHSAGV</sequence>
<name>A0ABM8B9K3_9BIFI</name>
<dbReference type="PANTHER" id="PTHR40275:SF1">
    <property type="entry name" value="SSL7038 PROTEIN"/>
    <property type="match status" value="1"/>
</dbReference>
<dbReference type="NCBIfam" id="TIGR02684">
    <property type="entry name" value="dnstrm_HI1420"/>
    <property type="match status" value="1"/>
</dbReference>
<dbReference type="Proteomes" id="UP001321766">
    <property type="component" value="Chromosome"/>
</dbReference>
<dbReference type="PANTHER" id="PTHR40275">
    <property type="entry name" value="SSL7038 PROTEIN"/>
    <property type="match status" value="1"/>
</dbReference>
<dbReference type="EMBL" id="AP026798">
    <property type="protein sequence ID" value="BDR53583.1"/>
    <property type="molecule type" value="Genomic_DNA"/>
</dbReference>
<accession>A0ABM8B9K3</accession>
<keyword evidence="2" id="KW-1185">Reference proteome</keyword>
<protein>
    <recommendedName>
        <fullName evidence="3">Addiction module antidote protein</fullName>
    </recommendedName>
</protein>
<reference evidence="1 2" key="1">
    <citation type="journal article" date="2023" name="Microbiol. Spectr.">
        <title>Symbiosis of Carpenter Bees with Uncharacterized Lactic Acid Bacteria Showing NAD Auxotrophy.</title>
        <authorList>
            <person name="Kawasaki S."/>
            <person name="Ozawa K."/>
            <person name="Mori T."/>
            <person name="Yamamoto A."/>
            <person name="Ito M."/>
            <person name="Ohkuma M."/>
            <person name="Sakamoto M."/>
            <person name="Matsutani M."/>
        </authorList>
    </citation>
    <scope>NUCLEOTIDE SEQUENCE [LARGE SCALE GENOMIC DNA]</scope>
    <source>
        <strain evidence="1 2">Kim37-2</strain>
    </source>
</reference>
<gene>
    <name evidence="1" type="ORF">KIM372_14900</name>
</gene>
<evidence type="ECO:0000313" key="1">
    <source>
        <dbReference type="EMBL" id="BDR53583.1"/>
    </source>
</evidence>
<dbReference type="Pfam" id="PF21716">
    <property type="entry name" value="dnstrm_HI1420"/>
    <property type="match status" value="1"/>
</dbReference>
<proteinExistence type="predicted"/>
<evidence type="ECO:0008006" key="3">
    <source>
        <dbReference type="Google" id="ProtNLM"/>
    </source>
</evidence>
<organism evidence="1 2">
    <name type="scientific">Bombiscardovia nodaiensis</name>
    <dbReference type="NCBI Taxonomy" id="2932181"/>
    <lineage>
        <taxon>Bacteria</taxon>
        <taxon>Bacillati</taxon>
        <taxon>Actinomycetota</taxon>
        <taxon>Actinomycetes</taxon>
        <taxon>Bifidobacteriales</taxon>
        <taxon>Bifidobacteriaceae</taxon>
        <taxon>Bombiscardovia</taxon>
    </lineage>
</organism>